<dbReference type="InterPro" id="IPR042178">
    <property type="entry name" value="Serpin_sf_1"/>
</dbReference>
<evidence type="ECO:0000313" key="8">
    <source>
        <dbReference type="Proteomes" id="UP000002358"/>
    </source>
</evidence>
<dbReference type="GO" id="GO:0005615">
    <property type="term" value="C:extracellular space"/>
    <property type="evidence" value="ECO:0007669"/>
    <property type="project" value="InterPro"/>
</dbReference>
<dbReference type="SMR" id="A0A7M7H567"/>
<organism evidence="7 8">
    <name type="scientific">Nasonia vitripennis</name>
    <name type="common">Parasitic wasp</name>
    <dbReference type="NCBI Taxonomy" id="7425"/>
    <lineage>
        <taxon>Eukaryota</taxon>
        <taxon>Metazoa</taxon>
        <taxon>Ecdysozoa</taxon>
        <taxon>Arthropoda</taxon>
        <taxon>Hexapoda</taxon>
        <taxon>Insecta</taxon>
        <taxon>Pterygota</taxon>
        <taxon>Neoptera</taxon>
        <taxon>Endopterygota</taxon>
        <taxon>Hymenoptera</taxon>
        <taxon>Apocrita</taxon>
        <taxon>Proctotrupomorpha</taxon>
        <taxon>Chalcidoidea</taxon>
        <taxon>Pteromalidae</taxon>
        <taxon>Pteromalinae</taxon>
        <taxon>Nasonia</taxon>
    </lineage>
</organism>
<name>A0A7M7H567_NASVI</name>
<keyword evidence="5" id="KW-0732">Signal</keyword>
<feature type="signal peptide" evidence="5">
    <location>
        <begin position="1"/>
        <end position="18"/>
    </location>
</feature>
<evidence type="ECO:0000313" key="7">
    <source>
        <dbReference type="EnsemblMetazoa" id="XP_008206991"/>
    </source>
</evidence>
<keyword evidence="1" id="KW-0646">Protease inhibitor</keyword>
<feature type="domain" description="Serpin" evidence="6">
    <location>
        <begin position="126"/>
        <end position="617"/>
    </location>
</feature>
<feature type="region of interest" description="Disordered" evidence="4">
    <location>
        <begin position="433"/>
        <end position="461"/>
    </location>
</feature>
<dbReference type="SUPFAM" id="SSF56574">
    <property type="entry name" value="Serpins"/>
    <property type="match status" value="1"/>
</dbReference>
<dbReference type="EnsemblMetazoa" id="XM_008208769">
    <property type="protein sequence ID" value="XP_008206991"/>
    <property type="gene ID" value="LOC100120290"/>
</dbReference>
<comment type="similarity">
    <text evidence="3">Belongs to the serpin family.</text>
</comment>
<dbReference type="InterPro" id="IPR042185">
    <property type="entry name" value="Serpin_sf_2"/>
</dbReference>
<protein>
    <recommendedName>
        <fullName evidence="6">Serpin domain-containing protein</fullName>
    </recommendedName>
</protein>
<evidence type="ECO:0000256" key="5">
    <source>
        <dbReference type="SAM" id="SignalP"/>
    </source>
</evidence>
<dbReference type="PANTHER" id="PTHR11461">
    <property type="entry name" value="SERINE PROTEASE INHIBITOR, SERPIN"/>
    <property type="match status" value="1"/>
</dbReference>
<dbReference type="SMART" id="SM00093">
    <property type="entry name" value="SERPIN"/>
    <property type="match status" value="1"/>
</dbReference>
<evidence type="ECO:0000259" key="6">
    <source>
        <dbReference type="SMART" id="SM00093"/>
    </source>
</evidence>
<dbReference type="GO" id="GO:0004867">
    <property type="term" value="F:serine-type endopeptidase inhibitor activity"/>
    <property type="evidence" value="ECO:0007669"/>
    <property type="project" value="UniProtKB-KW"/>
</dbReference>
<dbReference type="Proteomes" id="UP000002358">
    <property type="component" value="Chromosome 5"/>
</dbReference>
<dbReference type="PANTHER" id="PTHR11461:SF342">
    <property type="entry name" value="SERINE PROTEASE INHIBITOR 28DC"/>
    <property type="match status" value="1"/>
</dbReference>
<evidence type="ECO:0000256" key="2">
    <source>
        <dbReference type="ARBA" id="ARBA00022900"/>
    </source>
</evidence>
<feature type="region of interest" description="Disordered" evidence="4">
    <location>
        <begin position="66"/>
        <end position="102"/>
    </location>
</feature>
<dbReference type="InterPro" id="IPR023796">
    <property type="entry name" value="Serpin_dom"/>
</dbReference>
<dbReference type="InParanoid" id="A0A7M7H567"/>
<dbReference type="InterPro" id="IPR023795">
    <property type="entry name" value="Serpin_CS"/>
</dbReference>
<dbReference type="Gene3D" id="2.30.39.10">
    <property type="entry name" value="Alpha-1-antitrypsin, domain 1"/>
    <property type="match status" value="1"/>
</dbReference>
<sequence>MKFLLTLSFLALAAVSHAQFIYPDEFESLREEEARRQSTAGGLHLPMFEPTVQNINDVESAPYYPPPLAQSGFQQQDQPDSRPPAASPPVRVNGKPTNNPFDTFLPPRWRDHVINIISRGVTKFTLDMDHAIEKSSPANSRENLLFSPVSLTLTLAMVMLASNGKTFEEVTKILGLKSGVDISHHSEIVHQIFGLLIQQSEQMQLLDPTAPQCKLAFGIFVEDGYPVREQFKAVSEKVYKSEVISVDFSHHNRQAQSVINDWVSNKTNHKIKNMLYEPPSPLTDVIITSALYFSGEWEQHFMEGSTKRKPFTIENGETVYVDMMYNGGYFPFYEDKQLGVKIIGFPYKGHEVTMYAILPNNPGAAALREMKHRLTPEIIENLIANMKNSSCILSYPKMKLSSTLKLQSALEALGLSSLFNPYTADLSVLSPGRAGFNRTQPPPPPSAPSRAPTTGFNGGFRQPTKTLHSDFTFEPRFHGARNNMYRYEDRTGGYRVEQWDTGYNLHKIRDNRRAKRQSRPIDQDFVDFLNSQKLPTFGVDELRNSAGISNPGLYADDVIHKVEMTVNEKGTEAAAATSVILDRSGDYKRFIANRPFVFFIRHDLAKAIWFWGTMNRPTPFYETP</sequence>
<reference evidence="7" key="1">
    <citation type="submission" date="2021-01" db="UniProtKB">
        <authorList>
            <consortium name="EnsemblMetazoa"/>
        </authorList>
    </citation>
    <scope>IDENTIFICATION</scope>
</reference>
<evidence type="ECO:0000256" key="1">
    <source>
        <dbReference type="ARBA" id="ARBA00022690"/>
    </source>
</evidence>
<evidence type="ECO:0000256" key="3">
    <source>
        <dbReference type="RuleBase" id="RU000411"/>
    </source>
</evidence>
<dbReference type="PROSITE" id="PS00284">
    <property type="entry name" value="SERPIN"/>
    <property type="match status" value="1"/>
</dbReference>
<dbReference type="Pfam" id="PF00079">
    <property type="entry name" value="Serpin"/>
    <property type="match status" value="2"/>
</dbReference>
<keyword evidence="2" id="KW-0722">Serine protease inhibitor</keyword>
<dbReference type="InterPro" id="IPR036186">
    <property type="entry name" value="Serpin_sf"/>
</dbReference>
<dbReference type="Gene3D" id="3.30.497.10">
    <property type="entry name" value="Antithrombin, subunit I, domain 2"/>
    <property type="match status" value="2"/>
</dbReference>
<dbReference type="OrthoDB" id="9518664at2759"/>
<proteinExistence type="inferred from homology"/>
<evidence type="ECO:0000256" key="4">
    <source>
        <dbReference type="SAM" id="MobiDB-lite"/>
    </source>
</evidence>
<dbReference type="GeneID" id="100120290"/>
<dbReference type="RefSeq" id="XP_008206991.1">
    <property type="nucleotide sequence ID" value="XM_008208769.4"/>
</dbReference>
<accession>A0A7M7H567</accession>
<feature type="chain" id="PRO_5029759120" description="Serpin domain-containing protein" evidence="5">
    <location>
        <begin position="19"/>
        <end position="624"/>
    </location>
</feature>
<dbReference type="AlphaFoldDB" id="A0A7M7H567"/>
<keyword evidence="8" id="KW-1185">Reference proteome</keyword>
<dbReference type="FunCoup" id="A0A7M7H567">
    <property type="interactions" value="38"/>
</dbReference>
<dbReference type="InterPro" id="IPR000215">
    <property type="entry name" value="Serpin_fam"/>
</dbReference>